<evidence type="ECO:0000256" key="10">
    <source>
        <dbReference type="SAM" id="Phobius"/>
    </source>
</evidence>
<evidence type="ECO:0000256" key="2">
    <source>
        <dbReference type="ARBA" id="ARBA00022448"/>
    </source>
</evidence>
<dbReference type="EMBL" id="JWIC01000005">
    <property type="protein sequence ID" value="KID57269.1"/>
    <property type="molecule type" value="Genomic_DNA"/>
</dbReference>
<keyword evidence="4 10" id="KW-0812">Transmembrane</keyword>
<name>A0A0C1MJS3_9GAMM</name>
<dbReference type="Proteomes" id="UP000031327">
    <property type="component" value="Unassembled WGS sequence"/>
</dbReference>
<dbReference type="InterPro" id="IPR002898">
    <property type="entry name" value="MotA_ExbB_proton_chnl"/>
</dbReference>
<sequence>MIHLVFYIFLLITCLPSMAMESDLKAQLINRIAIAQQQLSEAQMRINAEHKKLANQLQGQLNTVKQLRSDAKNIRRLEDEQLLNVNQLEQRNQQWLNQKNYQAQLIAAFEQATQSHISKTNGNIDVSRIISALDQKLEPAFKPKHLIGSDNTLATFEVIKIGPMEYAINSKEAGIVFKGTDNNTPVLKQFHQQNTLFNDLTHLKSNGTGFIHFDPTLGNADKLAQSQFSLIDYLNKGGTWAIVIISFALAALIIGLLKAIQLLRLPHINRVTAQVIRYANKPISPIELKALYMKLSPIEQALFHIVQHSTISQKRDDLLLAELSKRKVLNEKYLGVITTCATVAPLLGLLGTVSGMIHTFMMMNIFGSGEASVVSGGISQALITTELGLIVAIPALIVSALLTRRVKSFQSSLESLALHLSKLEIRQQEQIHD</sequence>
<comment type="caution">
    <text evidence="12">The sequence shown here is derived from an EMBL/GenBank/DDBJ whole genome shotgun (WGS) entry which is preliminary data.</text>
</comment>
<comment type="similarity">
    <text evidence="8">Belongs to the exbB/tolQ family.</text>
</comment>
<evidence type="ECO:0000256" key="5">
    <source>
        <dbReference type="ARBA" id="ARBA00022927"/>
    </source>
</evidence>
<keyword evidence="5 8" id="KW-0653">Protein transport</keyword>
<evidence type="ECO:0000256" key="3">
    <source>
        <dbReference type="ARBA" id="ARBA00022475"/>
    </source>
</evidence>
<evidence type="ECO:0000256" key="7">
    <source>
        <dbReference type="ARBA" id="ARBA00023136"/>
    </source>
</evidence>
<keyword evidence="6 10" id="KW-1133">Transmembrane helix</keyword>
<evidence type="ECO:0000313" key="13">
    <source>
        <dbReference type="Proteomes" id="UP000031327"/>
    </source>
</evidence>
<keyword evidence="9" id="KW-0175">Coiled coil</keyword>
<dbReference type="PANTHER" id="PTHR30625">
    <property type="entry name" value="PROTEIN TOLQ"/>
    <property type="match status" value="1"/>
</dbReference>
<keyword evidence="3" id="KW-1003">Cell membrane</keyword>
<protein>
    <recommendedName>
        <fullName evidence="11">MotA/TolQ/ExbB proton channel domain-containing protein</fullName>
    </recommendedName>
</protein>
<dbReference type="PANTHER" id="PTHR30625:SF15">
    <property type="entry name" value="BIOPOLYMER TRANSPORT PROTEIN EXBB"/>
    <property type="match status" value="1"/>
</dbReference>
<feature type="transmembrane region" description="Helical" evidence="10">
    <location>
        <begin position="240"/>
        <end position="260"/>
    </location>
</feature>
<feature type="domain" description="MotA/TolQ/ExbB proton channel" evidence="11">
    <location>
        <begin position="306"/>
        <end position="414"/>
    </location>
</feature>
<evidence type="ECO:0000256" key="8">
    <source>
        <dbReference type="RuleBase" id="RU004057"/>
    </source>
</evidence>
<feature type="transmembrane region" description="Helical" evidence="10">
    <location>
        <begin position="377"/>
        <end position="402"/>
    </location>
</feature>
<dbReference type="AlphaFoldDB" id="A0A0C1MJS3"/>
<evidence type="ECO:0000313" key="12">
    <source>
        <dbReference type="EMBL" id="KID57269.1"/>
    </source>
</evidence>
<accession>A0A0C1MJS3</accession>
<evidence type="ECO:0000256" key="4">
    <source>
        <dbReference type="ARBA" id="ARBA00022692"/>
    </source>
</evidence>
<dbReference type="GO" id="GO:0005886">
    <property type="term" value="C:plasma membrane"/>
    <property type="evidence" value="ECO:0007669"/>
    <property type="project" value="UniProtKB-SubCell"/>
</dbReference>
<dbReference type="Pfam" id="PF01618">
    <property type="entry name" value="MotA_ExbB"/>
    <property type="match status" value="1"/>
</dbReference>
<gene>
    <name evidence="12" type="ORF">JF50_08555</name>
</gene>
<dbReference type="GO" id="GO:0017038">
    <property type="term" value="P:protein import"/>
    <property type="evidence" value="ECO:0007669"/>
    <property type="project" value="TreeGrafter"/>
</dbReference>
<evidence type="ECO:0000259" key="11">
    <source>
        <dbReference type="Pfam" id="PF01618"/>
    </source>
</evidence>
<evidence type="ECO:0000256" key="1">
    <source>
        <dbReference type="ARBA" id="ARBA00004651"/>
    </source>
</evidence>
<keyword evidence="2 8" id="KW-0813">Transport</keyword>
<organism evidence="12 13">
    <name type="scientific">Pseudoalteromonas luteoviolacea</name>
    <dbReference type="NCBI Taxonomy" id="43657"/>
    <lineage>
        <taxon>Bacteria</taxon>
        <taxon>Pseudomonadati</taxon>
        <taxon>Pseudomonadota</taxon>
        <taxon>Gammaproteobacteria</taxon>
        <taxon>Alteromonadales</taxon>
        <taxon>Pseudoalteromonadaceae</taxon>
        <taxon>Pseudoalteromonas</taxon>
    </lineage>
</organism>
<feature type="coiled-coil region" evidence="9">
    <location>
        <begin position="25"/>
        <end position="98"/>
    </location>
</feature>
<feature type="transmembrane region" description="Helical" evidence="10">
    <location>
        <begin position="333"/>
        <end position="357"/>
    </location>
</feature>
<evidence type="ECO:0000256" key="6">
    <source>
        <dbReference type="ARBA" id="ARBA00022989"/>
    </source>
</evidence>
<comment type="subcellular location">
    <subcellularLocation>
        <location evidence="1">Cell membrane</location>
        <topology evidence="1">Multi-pass membrane protein</topology>
    </subcellularLocation>
    <subcellularLocation>
        <location evidence="8">Membrane</location>
        <topology evidence="8">Multi-pass membrane protein</topology>
    </subcellularLocation>
</comment>
<evidence type="ECO:0000256" key="9">
    <source>
        <dbReference type="SAM" id="Coils"/>
    </source>
</evidence>
<keyword evidence="7 10" id="KW-0472">Membrane</keyword>
<reference evidence="12 13" key="1">
    <citation type="submission" date="2014-12" db="EMBL/GenBank/DDBJ databases">
        <title>Draft Genome Sequence of Pseudoalteromonas luteoviolacea HI1.</title>
        <authorList>
            <person name="Asahina A.Y."/>
            <person name="Hadfield M.G."/>
        </authorList>
    </citation>
    <scope>NUCLEOTIDE SEQUENCE [LARGE SCALE GENOMIC DNA]</scope>
    <source>
        <strain evidence="12 13">HI1</strain>
    </source>
</reference>
<dbReference type="InterPro" id="IPR050790">
    <property type="entry name" value="ExbB/TolQ_transport"/>
</dbReference>
<proteinExistence type="inferred from homology"/>